<organism evidence="1 2">
    <name type="scientific">Dallia pectoralis</name>
    <name type="common">Alaska blackfish</name>
    <dbReference type="NCBI Taxonomy" id="75939"/>
    <lineage>
        <taxon>Eukaryota</taxon>
        <taxon>Metazoa</taxon>
        <taxon>Chordata</taxon>
        <taxon>Craniata</taxon>
        <taxon>Vertebrata</taxon>
        <taxon>Euteleostomi</taxon>
        <taxon>Actinopterygii</taxon>
        <taxon>Neopterygii</taxon>
        <taxon>Teleostei</taxon>
        <taxon>Protacanthopterygii</taxon>
        <taxon>Esociformes</taxon>
        <taxon>Umbridae</taxon>
        <taxon>Dallia</taxon>
    </lineage>
</organism>
<comment type="caution">
    <text evidence="1">The sequence shown here is derived from an EMBL/GenBank/DDBJ whole genome shotgun (WGS) entry which is preliminary data.</text>
</comment>
<gene>
    <name evidence="1" type="ORF">DPEC_G00041550</name>
</gene>
<name>A0ACC2HEX7_DALPE</name>
<dbReference type="EMBL" id="CM055730">
    <property type="protein sequence ID" value="KAJ8014564.1"/>
    <property type="molecule type" value="Genomic_DNA"/>
</dbReference>
<keyword evidence="2" id="KW-1185">Reference proteome</keyword>
<protein>
    <submittedName>
        <fullName evidence="1">Uncharacterized protein</fullName>
    </submittedName>
</protein>
<sequence>IRRRSHLITPSAEHLLWGGRARLHASIIRNINKHLFIRITSGSTGTVHIILVVILVVILLSLCDSSYRFRGKLILQ</sequence>
<dbReference type="Proteomes" id="UP001157502">
    <property type="component" value="Chromosome 3"/>
</dbReference>
<reference evidence="1" key="1">
    <citation type="submission" date="2021-05" db="EMBL/GenBank/DDBJ databases">
        <authorList>
            <person name="Pan Q."/>
            <person name="Jouanno E."/>
            <person name="Zahm M."/>
            <person name="Klopp C."/>
            <person name="Cabau C."/>
            <person name="Louis A."/>
            <person name="Berthelot C."/>
            <person name="Parey E."/>
            <person name="Roest Crollius H."/>
            <person name="Montfort J."/>
            <person name="Robinson-Rechavi M."/>
            <person name="Bouchez O."/>
            <person name="Lampietro C."/>
            <person name="Lopez Roques C."/>
            <person name="Donnadieu C."/>
            <person name="Postlethwait J."/>
            <person name="Bobe J."/>
            <person name="Dillon D."/>
            <person name="Chandos A."/>
            <person name="von Hippel F."/>
            <person name="Guiguen Y."/>
        </authorList>
    </citation>
    <scope>NUCLEOTIDE SEQUENCE</scope>
    <source>
        <strain evidence="1">YG-Jan2019</strain>
    </source>
</reference>
<evidence type="ECO:0000313" key="2">
    <source>
        <dbReference type="Proteomes" id="UP001157502"/>
    </source>
</evidence>
<feature type="non-terminal residue" evidence="1">
    <location>
        <position position="1"/>
    </location>
</feature>
<evidence type="ECO:0000313" key="1">
    <source>
        <dbReference type="EMBL" id="KAJ8014564.1"/>
    </source>
</evidence>
<proteinExistence type="predicted"/>
<accession>A0ACC2HEX7</accession>